<dbReference type="STRING" id="1838286.Verru16b_01630"/>
<dbReference type="InterPro" id="IPR006076">
    <property type="entry name" value="FAD-dep_OxRdtase"/>
</dbReference>
<sequence length="378" mass="40307">MNTPIWDDRDWRPLPTLVGPVRADVCVVGLGASGLAAIEELVDQGVAVVGVEGQAVGAGAAGRNGGFVLAGLAKFFNETVVQCGEAAAGAIYRQTAREIARQAQDMPAIVRQSGALRIAADAAELADCAQHLAALRYCGFPAAAYTGPEGEGLLLPEDGVTQPLHRVRAVAQRLRQRETRLYENSPARKLVAGAVVTDQGTVHCDSVIVAVDGRLERILPELAGRVRTARLQMLATAPAPEVQFSRPVYYRQGYEYWQQLPDRSIALGGFRDQAGDEEWTGDDAPTERVQGLLEKFLRQHLKVRAPVTHRWAASVGYTPDGLPILEEVRPKTWAVGGYNGTGNIAGVLGARAAARLVCGQGSEWAAALAGARAHAGRR</sequence>
<proteinExistence type="predicted"/>
<dbReference type="AlphaFoldDB" id="A0A1D8AUJ9"/>
<feature type="domain" description="FAD dependent oxidoreductase" evidence="1">
    <location>
        <begin position="24"/>
        <end position="356"/>
    </location>
</feature>
<dbReference type="Pfam" id="PF01266">
    <property type="entry name" value="DAO"/>
    <property type="match status" value="1"/>
</dbReference>
<dbReference type="GO" id="GO:0005737">
    <property type="term" value="C:cytoplasm"/>
    <property type="evidence" value="ECO:0007669"/>
    <property type="project" value="TreeGrafter"/>
</dbReference>
<dbReference type="GO" id="GO:0016491">
    <property type="term" value="F:oxidoreductase activity"/>
    <property type="evidence" value="ECO:0007669"/>
    <property type="project" value="UniProtKB-KW"/>
</dbReference>
<reference evidence="2 3" key="1">
    <citation type="submission" date="2016-06" db="EMBL/GenBank/DDBJ databases">
        <title>Three novel species with peptidoglycan cell walls form the new genus Lacunisphaera gen. nov. in the family Opitutaceae of the verrucomicrobial subdivision 4.</title>
        <authorList>
            <person name="Rast P."/>
            <person name="Gloeckner I."/>
            <person name="Jogler M."/>
            <person name="Boedeker C."/>
            <person name="Jeske O."/>
            <person name="Wiegand S."/>
            <person name="Reinhardt R."/>
            <person name="Schumann P."/>
            <person name="Rohde M."/>
            <person name="Spring S."/>
            <person name="Gloeckner F.O."/>
            <person name="Jogler C."/>
        </authorList>
    </citation>
    <scope>NUCLEOTIDE SEQUENCE [LARGE SCALE GENOMIC DNA]</scope>
    <source>
        <strain evidence="2 3">IG16b</strain>
    </source>
</reference>
<gene>
    <name evidence="2" type="primary">puuB</name>
    <name evidence="2" type="ORF">Verru16b_01630</name>
</gene>
<keyword evidence="3" id="KW-1185">Reference proteome</keyword>
<dbReference type="OrthoDB" id="9805852at2"/>
<dbReference type="EC" id="1.4.3.-" evidence="2"/>
<keyword evidence="2" id="KW-0560">Oxidoreductase</keyword>
<organism evidence="2 3">
    <name type="scientific">Lacunisphaera limnophila</name>
    <dbReference type="NCBI Taxonomy" id="1838286"/>
    <lineage>
        <taxon>Bacteria</taxon>
        <taxon>Pseudomonadati</taxon>
        <taxon>Verrucomicrobiota</taxon>
        <taxon>Opitutia</taxon>
        <taxon>Opitutales</taxon>
        <taxon>Opitutaceae</taxon>
        <taxon>Lacunisphaera</taxon>
    </lineage>
</organism>
<protein>
    <submittedName>
        <fullName evidence="2">Gamma-glutamylputrescine oxidoreductase</fullName>
        <ecNumber evidence="2">1.4.3.-</ecNumber>
    </submittedName>
</protein>
<name>A0A1D8AUJ9_9BACT</name>
<dbReference type="Gene3D" id="3.30.9.10">
    <property type="entry name" value="D-Amino Acid Oxidase, subunit A, domain 2"/>
    <property type="match status" value="1"/>
</dbReference>
<accession>A0A1D8AUJ9</accession>
<dbReference type="SUPFAM" id="SSF51905">
    <property type="entry name" value="FAD/NAD(P)-binding domain"/>
    <property type="match status" value="1"/>
</dbReference>
<evidence type="ECO:0000259" key="1">
    <source>
        <dbReference type="Pfam" id="PF01266"/>
    </source>
</evidence>
<dbReference type="KEGG" id="obg:Verru16b_01630"/>
<dbReference type="Gene3D" id="3.50.50.60">
    <property type="entry name" value="FAD/NAD(P)-binding domain"/>
    <property type="match status" value="1"/>
</dbReference>
<dbReference type="PANTHER" id="PTHR13847">
    <property type="entry name" value="SARCOSINE DEHYDROGENASE-RELATED"/>
    <property type="match status" value="1"/>
</dbReference>
<evidence type="ECO:0000313" key="2">
    <source>
        <dbReference type="EMBL" id="AOS44567.1"/>
    </source>
</evidence>
<dbReference type="InterPro" id="IPR036188">
    <property type="entry name" value="FAD/NAD-bd_sf"/>
</dbReference>
<dbReference type="Proteomes" id="UP000095228">
    <property type="component" value="Chromosome"/>
</dbReference>
<evidence type="ECO:0000313" key="3">
    <source>
        <dbReference type="Proteomes" id="UP000095228"/>
    </source>
</evidence>
<dbReference type="RefSeq" id="WP_069961804.1">
    <property type="nucleotide sequence ID" value="NZ_CP016094.1"/>
</dbReference>
<dbReference type="PANTHER" id="PTHR13847:SF281">
    <property type="entry name" value="FAD DEPENDENT OXIDOREDUCTASE DOMAIN-CONTAINING PROTEIN"/>
    <property type="match status" value="1"/>
</dbReference>
<dbReference type="EMBL" id="CP016094">
    <property type="protein sequence ID" value="AOS44567.1"/>
    <property type="molecule type" value="Genomic_DNA"/>
</dbReference>
<dbReference type="PATRIC" id="fig|1838286.3.peg.1646"/>